<comment type="caution">
    <text evidence="12">The sequence shown here is derived from an EMBL/GenBank/DDBJ whole genome shotgun (WGS) entry which is preliminary data.</text>
</comment>
<evidence type="ECO:0000259" key="10">
    <source>
        <dbReference type="Pfam" id="PF06148"/>
    </source>
</evidence>
<comment type="similarity">
    <text evidence="2">Belongs to the COG2 family.</text>
</comment>
<dbReference type="InterPro" id="IPR024602">
    <property type="entry name" value="COG_su2_N"/>
</dbReference>
<dbReference type="PANTHER" id="PTHR12961">
    <property type="entry name" value="CONSERVED OLIGOMERIC GOLGI COMPLEX COMPONENT 2"/>
    <property type="match status" value="1"/>
</dbReference>
<evidence type="ECO:0000256" key="1">
    <source>
        <dbReference type="ARBA" id="ARBA00004395"/>
    </source>
</evidence>
<feature type="region of interest" description="Disordered" evidence="9">
    <location>
        <begin position="583"/>
        <end position="605"/>
    </location>
</feature>
<feature type="domain" description="Conserved oligomeric Golgi complex subunit 2 N-terminal" evidence="10">
    <location>
        <begin position="50"/>
        <end position="121"/>
    </location>
</feature>
<gene>
    <name evidence="12" type="ORF">DXG03_003094</name>
</gene>
<evidence type="ECO:0000256" key="8">
    <source>
        <dbReference type="ARBA" id="ARBA00031344"/>
    </source>
</evidence>
<evidence type="ECO:0000313" key="13">
    <source>
        <dbReference type="Proteomes" id="UP000775547"/>
    </source>
</evidence>
<dbReference type="OrthoDB" id="332281at2759"/>
<evidence type="ECO:0000256" key="2">
    <source>
        <dbReference type="ARBA" id="ARBA00007603"/>
    </source>
</evidence>
<dbReference type="GO" id="GO:0015031">
    <property type="term" value="P:protein transport"/>
    <property type="evidence" value="ECO:0007669"/>
    <property type="project" value="UniProtKB-KW"/>
</dbReference>
<evidence type="ECO:0000313" key="12">
    <source>
        <dbReference type="EMBL" id="KAG5648483.1"/>
    </source>
</evidence>
<dbReference type="InterPro" id="IPR024603">
    <property type="entry name" value="COG_complex_COG2_C"/>
</dbReference>
<dbReference type="GO" id="GO:0007030">
    <property type="term" value="P:Golgi organization"/>
    <property type="evidence" value="ECO:0007669"/>
    <property type="project" value="InterPro"/>
</dbReference>
<evidence type="ECO:0000259" key="11">
    <source>
        <dbReference type="Pfam" id="PF12022"/>
    </source>
</evidence>
<dbReference type="Proteomes" id="UP000775547">
    <property type="component" value="Unassembled WGS sequence"/>
</dbReference>
<evidence type="ECO:0000256" key="6">
    <source>
        <dbReference type="ARBA" id="ARBA00023034"/>
    </source>
</evidence>
<sequence>MAVRSPPQTSSDPFQLDRLAEELLHRESAVATRQDADSQIHDLPDFTPLSHDNSFLTNSDFKVEEFLLSRSNTSLPDLRTELREYLAQLKEELVKLINDDYEAFISLSTDLRDEGDRLVRIQYPLGDLKSQVIQSRSELQVIQDAIQEKLEKRAILREENALLHLLLKLSESATRLESLLLISSPDDASGSIEVNSMRIPAHLSSVEEGAEDRSGGRAKHLGRVAAEYMQLLYHAEKARAEKCKFVDEMQWRIDRIQSTISSDLDHVFAATLVALTDSKGEGKASEVEKNILFSDLTECLRTYDILRLWRDAEDVLKNEVVRSFVKKTMYSGALAAPHSPILPHTPLPTAKSSSLSVATLPPRTPYTPFTSYVSTRNTSSYPLGSYSVSPFAHLLEDTDDPLARLYSQTLRFVERDLSRIMDIAEKVSVKSLSHSRSEKGILVSMSAREHPTDGKGFEIMANVIWEELGRAIIDELGGIVFASGRPNDFRKVRRDSGHMGSSGLMSIQHHALTQAFIRSLEYLAPSVHSVEALRAHPVYFAFEQRWQLQVYFQIRWKEIISPLEDSLAVARIDASFEKGAFSNIGTPSQTRSSTPTSAEPSSAESITADEAILRQNVAVIVDIKAMRNNTRTMWREEISMMLPEASDAIEDETDGVKAQEALSNVLSSLSSLVPPMSNEIITILTRRCCDALLPVRSIPSQFRAMSNKRSPTEPSYFVASILHPVKAFFGVGVGDGPGAPLSEDHVKPYATEVFDNVSQRHVHLNINDVKRYLNI</sequence>
<keyword evidence="4" id="KW-0813">Transport</keyword>
<reference evidence="12" key="1">
    <citation type="submission" date="2020-07" db="EMBL/GenBank/DDBJ databases">
        <authorList>
            <person name="Nieuwenhuis M."/>
            <person name="Van De Peppel L.J.J."/>
        </authorList>
    </citation>
    <scope>NUCLEOTIDE SEQUENCE</scope>
    <source>
        <strain evidence="12">AP01</strain>
        <tissue evidence="12">Mycelium</tissue>
    </source>
</reference>
<dbReference type="EMBL" id="JABCKV010000002">
    <property type="protein sequence ID" value="KAG5648483.1"/>
    <property type="molecule type" value="Genomic_DNA"/>
</dbReference>
<dbReference type="GO" id="GO:0017119">
    <property type="term" value="C:Golgi transport complex"/>
    <property type="evidence" value="ECO:0007669"/>
    <property type="project" value="TreeGrafter"/>
</dbReference>
<accession>A0A9P7GH39</accession>
<proteinExistence type="inferred from homology"/>
<evidence type="ECO:0000256" key="3">
    <source>
        <dbReference type="ARBA" id="ARBA00020977"/>
    </source>
</evidence>
<keyword evidence="6" id="KW-0333">Golgi apparatus</keyword>
<dbReference type="Pfam" id="PF12022">
    <property type="entry name" value="COG2_C"/>
    <property type="match status" value="2"/>
</dbReference>
<keyword evidence="7" id="KW-0472">Membrane</keyword>
<reference evidence="12" key="2">
    <citation type="submission" date="2021-10" db="EMBL/GenBank/DDBJ databases">
        <title>Phylogenomics reveals ancestral predisposition of the termite-cultivated fungus Termitomyces towards a domesticated lifestyle.</title>
        <authorList>
            <person name="Auxier B."/>
            <person name="Grum-Grzhimaylo A."/>
            <person name="Cardenas M.E."/>
            <person name="Lodge J.D."/>
            <person name="Laessoe T."/>
            <person name="Pedersen O."/>
            <person name="Smith M.E."/>
            <person name="Kuyper T.W."/>
            <person name="Franco-Molano E.A."/>
            <person name="Baroni T.J."/>
            <person name="Aanen D.K."/>
        </authorList>
    </citation>
    <scope>NUCLEOTIDE SEQUENCE</scope>
    <source>
        <strain evidence="12">AP01</strain>
        <tissue evidence="12">Mycelium</tissue>
    </source>
</reference>
<name>A0A9P7GH39_9AGAR</name>
<evidence type="ECO:0000256" key="7">
    <source>
        <dbReference type="ARBA" id="ARBA00023136"/>
    </source>
</evidence>
<feature type="compositionally biased region" description="Low complexity" evidence="9">
    <location>
        <begin position="586"/>
        <end position="605"/>
    </location>
</feature>
<protein>
    <recommendedName>
        <fullName evidence="3">Conserved oligomeric Golgi complex subunit 2</fullName>
    </recommendedName>
    <alternativeName>
        <fullName evidence="8">Component of oligomeric Golgi complex 2</fullName>
    </alternativeName>
</protein>
<comment type="subcellular location">
    <subcellularLocation>
        <location evidence="1">Golgi apparatus membrane</location>
        <topology evidence="1">Peripheral membrane protein</topology>
    </subcellularLocation>
</comment>
<dbReference type="InterPro" id="IPR009316">
    <property type="entry name" value="COG2"/>
</dbReference>
<evidence type="ECO:0000256" key="5">
    <source>
        <dbReference type="ARBA" id="ARBA00022927"/>
    </source>
</evidence>
<dbReference type="Pfam" id="PF06148">
    <property type="entry name" value="COG2_N"/>
    <property type="match status" value="1"/>
</dbReference>
<feature type="domain" description="COG complex component COG2 C-terminal" evidence="11">
    <location>
        <begin position="544"/>
        <end position="575"/>
    </location>
</feature>
<keyword evidence="5" id="KW-0653">Protein transport</keyword>
<organism evidence="12 13">
    <name type="scientific">Asterophora parasitica</name>
    <dbReference type="NCBI Taxonomy" id="117018"/>
    <lineage>
        <taxon>Eukaryota</taxon>
        <taxon>Fungi</taxon>
        <taxon>Dikarya</taxon>
        <taxon>Basidiomycota</taxon>
        <taxon>Agaricomycotina</taxon>
        <taxon>Agaricomycetes</taxon>
        <taxon>Agaricomycetidae</taxon>
        <taxon>Agaricales</taxon>
        <taxon>Tricholomatineae</taxon>
        <taxon>Lyophyllaceae</taxon>
        <taxon>Asterophora</taxon>
    </lineage>
</organism>
<dbReference type="GO" id="GO:0006891">
    <property type="term" value="P:intra-Golgi vesicle-mediated transport"/>
    <property type="evidence" value="ECO:0007669"/>
    <property type="project" value="TreeGrafter"/>
</dbReference>
<dbReference type="GO" id="GO:0000139">
    <property type="term" value="C:Golgi membrane"/>
    <property type="evidence" value="ECO:0007669"/>
    <property type="project" value="UniProtKB-SubCell"/>
</dbReference>
<feature type="domain" description="COG complex component COG2 C-terminal" evidence="11">
    <location>
        <begin position="590"/>
        <end position="764"/>
    </location>
</feature>
<dbReference type="PANTHER" id="PTHR12961:SF0">
    <property type="entry name" value="CONSERVED OLIGOMERIC GOLGI COMPLEX SUBUNIT 2"/>
    <property type="match status" value="1"/>
</dbReference>
<evidence type="ECO:0000256" key="4">
    <source>
        <dbReference type="ARBA" id="ARBA00022448"/>
    </source>
</evidence>
<keyword evidence="13" id="KW-1185">Reference proteome</keyword>
<evidence type="ECO:0000256" key="9">
    <source>
        <dbReference type="SAM" id="MobiDB-lite"/>
    </source>
</evidence>
<dbReference type="AlphaFoldDB" id="A0A9P7GH39"/>